<dbReference type="SUPFAM" id="SSF52540">
    <property type="entry name" value="P-loop containing nucleoside triphosphate hydrolases"/>
    <property type="match status" value="1"/>
</dbReference>
<reference evidence="5" key="1">
    <citation type="submission" date="2020-05" db="EMBL/GenBank/DDBJ databases">
        <title>Mycena genomes resolve the evolution of fungal bioluminescence.</title>
        <authorList>
            <person name="Tsai I.J."/>
        </authorList>
    </citation>
    <scope>NUCLEOTIDE SEQUENCE</scope>
    <source>
        <strain evidence="5">160909Yilan</strain>
    </source>
</reference>
<organism evidence="5 6">
    <name type="scientific">Mycena sanguinolenta</name>
    <dbReference type="NCBI Taxonomy" id="230812"/>
    <lineage>
        <taxon>Eukaryota</taxon>
        <taxon>Fungi</taxon>
        <taxon>Dikarya</taxon>
        <taxon>Basidiomycota</taxon>
        <taxon>Agaricomycotina</taxon>
        <taxon>Agaricomycetes</taxon>
        <taxon>Agaricomycetidae</taxon>
        <taxon>Agaricales</taxon>
        <taxon>Marasmiineae</taxon>
        <taxon>Mycenaceae</taxon>
        <taxon>Mycena</taxon>
    </lineage>
</organism>
<feature type="signal peptide" evidence="3">
    <location>
        <begin position="1"/>
        <end position="17"/>
    </location>
</feature>
<feature type="domain" description="Nephrocystin 3-like N-terminal" evidence="4">
    <location>
        <begin position="211"/>
        <end position="369"/>
    </location>
</feature>
<dbReference type="EMBL" id="JACAZH010000023">
    <property type="protein sequence ID" value="KAF7343632.1"/>
    <property type="molecule type" value="Genomic_DNA"/>
</dbReference>
<evidence type="ECO:0000256" key="1">
    <source>
        <dbReference type="ARBA" id="ARBA00022737"/>
    </source>
</evidence>
<protein>
    <submittedName>
        <fullName evidence="5">Ankyrin</fullName>
    </submittedName>
</protein>
<sequence>MADIVGLLASILQLVATIKTTRDYVQTFFSARKQRKLLLVEIGNLEPLLKELDGRIRRGQARELPSGIQEFEQPLIQLKTVMERLEKKLHCGGKWNFTRLTWSLWGKQDVQEGLNIVERFKGLVLIWLELDIWDFTRETAREYHNHTLAAIREATEEQRNGHDDIFKSVREMAQHQEQCHSAAERDVVIEWYSPLNFFLRQADIFGIHQPGTGQWFLEANSFNEWKSGVGKVLWCRGMPGAGKTVLVSIAVQHLRATEYSHNVGVAAVYLNHKETDAHTASTLLTSLWRQLVVGKSIASVENLYQKHREPGTKPSLNEDHAILCSTISQYLKVFILVDALDEYPERKRDIFMSYLSQLGTNVNLLLTSRPHISLKNRIPEMEVLEIEAREEDIRCHIDAQILKSPRLSNHIQNCPDLLGQIEDRIVRRSDGMFLMAKLHIDSLSGKHTVKAVQNTLKNLPNNLESTYDDVLERINRQSDDDKDLAWRTLSWISHAKRLLRPSELRGSIGRGARDHRTGSEQSPRHEHYSICLCGTPVGRRTRQSAPPRPLHSPTLSRAQAGRKISSCIRRDCVDLHRVPVLQHVPKENGQSFSSFPQAPLPGLCSRVLPRTRTRGSRNRSIAHDYLVPRRNGDRLVGVVELETQISQRANVRLSDSYCCTLRSGGNFSVHTRNRWR</sequence>
<evidence type="ECO:0000313" key="6">
    <source>
        <dbReference type="Proteomes" id="UP000623467"/>
    </source>
</evidence>
<keyword evidence="1" id="KW-0677">Repeat</keyword>
<evidence type="ECO:0000313" key="5">
    <source>
        <dbReference type="EMBL" id="KAF7343632.1"/>
    </source>
</evidence>
<dbReference type="Gene3D" id="3.40.50.300">
    <property type="entry name" value="P-loop containing nucleotide triphosphate hydrolases"/>
    <property type="match status" value="1"/>
</dbReference>
<proteinExistence type="predicted"/>
<feature type="chain" id="PRO_5034873394" evidence="3">
    <location>
        <begin position="18"/>
        <end position="676"/>
    </location>
</feature>
<dbReference type="Pfam" id="PF24883">
    <property type="entry name" value="NPHP3_N"/>
    <property type="match status" value="1"/>
</dbReference>
<dbReference type="InterPro" id="IPR056884">
    <property type="entry name" value="NPHP3-like_N"/>
</dbReference>
<gene>
    <name evidence="5" type="ORF">MSAN_01983900</name>
</gene>
<comment type="caution">
    <text evidence="5">The sequence shown here is derived from an EMBL/GenBank/DDBJ whole genome shotgun (WGS) entry which is preliminary data.</text>
</comment>
<evidence type="ECO:0000256" key="3">
    <source>
        <dbReference type="SAM" id="SignalP"/>
    </source>
</evidence>
<dbReference type="InterPro" id="IPR027417">
    <property type="entry name" value="P-loop_NTPase"/>
</dbReference>
<dbReference type="Proteomes" id="UP000623467">
    <property type="component" value="Unassembled WGS sequence"/>
</dbReference>
<dbReference type="AlphaFoldDB" id="A0A8H7CPM6"/>
<dbReference type="OrthoDB" id="7464126at2759"/>
<evidence type="ECO:0000256" key="2">
    <source>
        <dbReference type="SAM" id="MobiDB-lite"/>
    </source>
</evidence>
<dbReference type="PANTHER" id="PTHR10039:SF15">
    <property type="entry name" value="NACHT DOMAIN-CONTAINING PROTEIN"/>
    <property type="match status" value="1"/>
</dbReference>
<dbReference type="PANTHER" id="PTHR10039">
    <property type="entry name" value="AMELOGENIN"/>
    <property type="match status" value="1"/>
</dbReference>
<keyword evidence="6" id="KW-1185">Reference proteome</keyword>
<accession>A0A8H7CPM6</accession>
<keyword evidence="3" id="KW-0732">Signal</keyword>
<evidence type="ECO:0000259" key="4">
    <source>
        <dbReference type="Pfam" id="PF24883"/>
    </source>
</evidence>
<name>A0A8H7CPM6_9AGAR</name>
<feature type="region of interest" description="Disordered" evidence="2">
    <location>
        <begin position="539"/>
        <end position="558"/>
    </location>
</feature>